<dbReference type="Proteomes" id="UP000186341">
    <property type="component" value="Unassembled WGS sequence"/>
</dbReference>
<gene>
    <name evidence="2" type="ORF">BO222_03290</name>
</gene>
<organism evidence="2 3">
    <name type="scientific">Ileibacterium valens</name>
    <dbReference type="NCBI Taxonomy" id="1862668"/>
    <lineage>
        <taxon>Bacteria</taxon>
        <taxon>Bacillati</taxon>
        <taxon>Bacillota</taxon>
        <taxon>Erysipelotrichia</taxon>
        <taxon>Erysipelotrichales</taxon>
        <taxon>Erysipelotrichaceae</taxon>
        <taxon>Ileibacterium</taxon>
    </lineage>
</organism>
<dbReference type="AlphaFoldDB" id="A0A1U7NHS1"/>
<dbReference type="EMBL" id="MPJW01000082">
    <property type="protein sequence ID" value="OLU41530.1"/>
    <property type="molecule type" value="Genomic_DNA"/>
</dbReference>
<sequence>MANKNEQLIQNLNTVAECNSAIQEINKKFKATMYVVMVCVVLYLLALFWLRNNGVVLIICIPMLIFAVMNNRYGKQIRVIAGKREQIRKEEARVNAETNSEGAEVVELQPGDITETITNAKSLNDLPKEYTVLDEVMINERPAAHIIVSPYGVVIVDNEDRTQEVRDLLENLNIEYPITWYEPVSEEQVFDLASKIQENRTTVLTEPEIYKILYRLNGLA</sequence>
<feature type="transmembrane region" description="Helical" evidence="1">
    <location>
        <begin position="55"/>
        <end position="74"/>
    </location>
</feature>
<keyword evidence="1" id="KW-1133">Transmembrane helix</keyword>
<protein>
    <submittedName>
        <fullName evidence="2">Uncharacterized protein</fullName>
    </submittedName>
</protein>
<keyword evidence="1" id="KW-0812">Transmembrane</keyword>
<feature type="transmembrane region" description="Helical" evidence="1">
    <location>
        <begin position="31"/>
        <end position="49"/>
    </location>
</feature>
<dbReference type="GeneID" id="82202246"/>
<reference evidence="2 3" key="1">
    <citation type="submission" date="2016-11" db="EMBL/GenBank/DDBJ databases">
        <title>Description of two novel members of the family Erysipelotrichaceae: Ileibacterium lipovorans gen. nov., sp. nov. and Dubosiella newyorkensis, gen. nov., sp. nov.</title>
        <authorList>
            <person name="Cox L.M."/>
            <person name="Sohn J."/>
            <person name="Tyrrell K.L."/>
            <person name="Citron D.M."/>
            <person name="Lawson P.A."/>
            <person name="Patel N.B."/>
            <person name="Iizumi T."/>
            <person name="Perez-Perez G.I."/>
            <person name="Goldstein E.J."/>
            <person name="Blaser M.J."/>
        </authorList>
    </citation>
    <scope>NUCLEOTIDE SEQUENCE [LARGE SCALE GENOMIC DNA]</scope>
    <source>
        <strain evidence="2 3">NYU-BL-A3</strain>
    </source>
</reference>
<accession>A0A1U7NHS1</accession>
<evidence type="ECO:0000313" key="3">
    <source>
        <dbReference type="Proteomes" id="UP000186341"/>
    </source>
</evidence>
<keyword evidence="3" id="KW-1185">Reference proteome</keyword>
<evidence type="ECO:0000313" key="2">
    <source>
        <dbReference type="EMBL" id="OLU41530.1"/>
    </source>
</evidence>
<keyword evidence="1" id="KW-0472">Membrane</keyword>
<evidence type="ECO:0000256" key="1">
    <source>
        <dbReference type="SAM" id="Phobius"/>
    </source>
</evidence>
<dbReference type="RefSeq" id="WP_075818316.1">
    <property type="nucleotide sequence ID" value="NZ_CAJUTZ010000162.1"/>
</dbReference>
<comment type="caution">
    <text evidence="2">The sequence shown here is derived from an EMBL/GenBank/DDBJ whole genome shotgun (WGS) entry which is preliminary data.</text>
</comment>
<name>A0A1U7NHS1_9FIRM</name>
<proteinExistence type="predicted"/>